<sequence>MVAMNRNKNDRNDARSIAHLIRSGDRAYLRRIAVIRELVSAII</sequence>
<evidence type="ECO:0008006" key="3">
    <source>
        <dbReference type="Google" id="ProtNLM"/>
    </source>
</evidence>
<organism evidence="1 2">
    <name type="scientific">Aquibium pacificus</name>
    <dbReference type="NCBI Taxonomy" id="3153579"/>
    <lineage>
        <taxon>Bacteria</taxon>
        <taxon>Pseudomonadati</taxon>
        <taxon>Pseudomonadota</taxon>
        <taxon>Alphaproteobacteria</taxon>
        <taxon>Hyphomicrobiales</taxon>
        <taxon>Phyllobacteriaceae</taxon>
        <taxon>Aquibium</taxon>
    </lineage>
</organism>
<dbReference type="Proteomes" id="UP001556692">
    <property type="component" value="Unassembled WGS sequence"/>
</dbReference>
<name>A0ABV3SU46_9HYPH</name>
<comment type="caution">
    <text evidence="1">The sequence shown here is derived from an EMBL/GenBank/DDBJ whole genome shotgun (WGS) entry which is preliminary data.</text>
</comment>
<reference evidence="1 2" key="1">
    <citation type="submission" date="2024-05" db="EMBL/GenBank/DDBJ databases">
        <authorList>
            <person name="Jiang F."/>
        </authorList>
    </citation>
    <scope>NUCLEOTIDE SEQUENCE [LARGE SCALE GENOMIC DNA]</scope>
    <source>
        <strain evidence="1 2">LZ166</strain>
    </source>
</reference>
<dbReference type="RefSeq" id="WP_367957589.1">
    <property type="nucleotide sequence ID" value="NZ_JBDPGJ010000011.1"/>
</dbReference>
<accession>A0ABV3SU46</accession>
<proteinExistence type="predicted"/>
<evidence type="ECO:0000313" key="2">
    <source>
        <dbReference type="Proteomes" id="UP001556692"/>
    </source>
</evidence>
<protein>
    <recommendedName>
        <fullName evidence="3">Transposase</fullName>
    </recommendedName>
</protein>
<dbReference type="EMBL" id="JBDPGJ010000011">
    <property type="protein sequence ID" value="MEX0409733.1"/>
    <property type="molecule type" value="Genomic_DNA"/>
</dbReference>
<evidence type="ECO:0000313" key="1">
    <source>
        <dbReference type="EMBL" id="MEX0409733.1"/>
    </source>
</evidence>
<gene>
    <name evidence="1" type="ORF">ABGN05_29255</name>
</gene>
<keyword evidence="2" id="KW-1185">Reference proteome</keyword>